<dbReference type="InterPro" id="IPR023210">
    <property type="entry name" value="NADP_OxRdtase_dom"/>
</dbReference>
<dbReference type="Pfam" id="PF00248">
    <property type="entry name" value="Aldo_ket_red"/>
    <property type="match status" value="1"/>
</dbReference>
<evidence type="ECO:0000256" key="1">
    <source>
        <dbReference type="ARBA" id="ARBA00023002"/>
    </source>
</evidence>
<keyword evidence="1" id="KW-0560">Oxidoreductase</keyword>
<dbReference type="EMBL" id="MEAU01000017">
    <property type="protein sequence ID" value="OJA47305.1"/>
    <property type="molecule type" value="Genomic_DNA"/>
</dbReference>
<dbReference type="InterPro" id="IPR050523">
    <property type="entry name" value="AKR_Detox_Biosynth"/>
</dbReference>
<organism evidence="3 4">
    <name type="scientific">Burkholderia ubonensis</name>
    <dbReference type="NCBI Taxonomy" id="101571"/>
    <lineage>
        <taxon>Bacteria</taxon>
        <taxon>Pseudomonadati</taxon>
        <taxon>Pseudomonadota</taxon>
        <taxon>Betaproteobacteria</taxon>
        <taxon>Burkholderiales</taxon>
        <taxon>Burkholderiaceae</taxon>
        <taxon>Burkholderia</taxon>
        <taxon>Burkholderia cepacia complex</taxon>
    </lineage>
</organism>
<dbReference type="InterPro" id="IPR036812">
    <property type="entry name" value="NAD(P)_OxRdtase_dom_sf"/>
</dbReference>
<evidence type="ECO:0000259" key="2">
    <source>
        <dbReference type="Pfam" id="PF00248"/>
    </source>
</evidence>
<evidence type="ECO:0000313" key="4">
    <source>
        <dbReference type="Proteomes" id="UP000183667"/>
    </source>
</evidence>
<dbReference type="PANTHER" id="PTHR43364:SF4">
    <property type="entry name" value="NAD(P)-LINKED OXIDOREDUCTASE SUPERFAMILY PROTEIN"/>
    <property type="match status" value="1"/>
</dbReference>
<dbReference type="CDD" id="cd19079">
    <property type="entry name" value="AKR_EcYajO-like"/>
    <property type="match status" value="1"/>
</dbReference>
<protein>
    <submittedName>
        <fullName evidence="3">Alcohol dehydrogenase</fullName>
    </submittedName>
</protein>
<dbReference type="GO" id="GO:0016491">
    <property type="term" value="F:oxidoreductase activity"/>
    <property type="evidence" value="ECO:0007669"/>
    <property type="project" value="UniProtKB-KW"/>
</dbReference>
<dbReference type="Gene3D" id="3.20.20.100">
    <property type="entry name" value="NADP-dependent oxidoreductase domain"/>
    <property type="match status" value="1"/>
</dbReference>
<dbReference type="SUPFAM" id="SSF51430">
    <property type="entry name" value="NAD(P)-linked oxidoreductase"/>
    <property type="match status" value="1"/>
</dbReference>
<reference evidence="4" key="1">
    <citation type="submission" date="2016-08" db="EMBL/GenBank/DDBJ databases">
        <title>Population biology and virulence potential of Burkholderia ubonensis.</title>
        <authorList>
            <person name="Price E.P."/>
            <person name="Currie B.J."/>
            <person name="Wagner D.M."/>
        </authorList>
    </citation>
    <scope>NUCLEOTIDE SEQUENCE [LARGE SCALE GENOMIC DNA]</scope>
    <source>
        <strain evidence="4">MSMB0103</strain>
    </source>
</reference>
<evidence type="ECO:0000313" key="3">
    <source>
        <dbReference type="EMBL" id="OJA47305.1"/>
    </source>
</evidence>
<dbReference type="GO" id="GO:0005829">
    <property type="term" value="C:cytosol"/>
    <property type="evidence" value="ECO:0007669"/>
    <property type="project" value="UniProtKB-ARBA"/>
</dbReference>
<accession>A0ABD6Q4I7</accession>
<dbReference type="RefSeq" id="WP_071767478.1">
    <property type="nucleotide sequence ID" value="NZ_MEAU01000017.1"/>
</dbReference>
<gene>
    <name evidence="3" type="ORF">BGV66_13540</name>
</gene>
<sequence>MEYVRLGSTGLQVSRLCLGCMTYGVPERGTHPWTLDEAASRPFIRQALDAGINFFDTANMYSDGTSEEIVGRALRDFAKRDDVVIATKVFHRMRPGPNGAGLSRKAILTEIDHSLKRLGTDYVDLYQIHRWDYHTPIEETLEALHDVVKAGKARYIGASSMHAWQFSKALYTSKLNGWTQFVSMQDHLNLLYREEEREMLPLCADQGIAVLPWSPLARGRLTRDWDASSERLQSDVYGQTFYEAYADNDRAIVEAVATIARARNVPRAQVALAWLLQKSGVTAPIIGASKAQHLDDAVAALSLELSAEELAALEAPYVPHAVVGHE</sequence>
<dbReference type="PRINTS" id="PR00069">
    <property type="entry name" value="ALDKETRDTASE"/>
</dbReference>
<dbReference type="PANTHER" id="PTHR43364">
    <property type="entry name" value="NADH-SPECIFIC METHYLGLYOXAL REDUCTASE-RELATED"/>
    <property type="match status" value="1"/>
</dbReference>
<dbReference type="Proteomes" id="UP000183667">
    <property type="component" value="Unassembled WGS sequence"/>
</dbReference>
<proteinExistence type="predicted"/>
<feature type="domain" description="NADP-dependent oxidoreductase" evidence="2">
    <location>
        <begin position="15"/>
        <end position="315"/>
    </location>
</feature>
<dbReference type="AlphaFoldDB" id="A0ABD6Q4I7"/>
<name>A0ABD6Q4I7_9BURK</name>
<dbReference type="FunFam" id="3.20.20.100:FF:000004">
    <property type="entry name" value="Oxidoreductase, aldo/keto reductase"/>
    <property type="match status" value="1"/>
</dbReference>
<dbReference type="InterPro" id="IPR020471">
    <property type="entry name" value="AKR"/>
</dbReference>
<comment type="caution">
    <text evidence="3">The sequence shown here is derived from an EMBL/GenBank/DDBJ whole genome shotgun (WGS) entry which is preliminary data.</text>
</comment>